<feature type="compositionally biased region" description="Acidic residues" evidence="1">
    <location>
        <begin position="200"/>
        <end position="215"/>
    </location>
</feature>
<feature type="region of interest" description="Disordered" evidence="1">
    <location>
        <begin position="796"/>
        <end position="853"/>
    </location>
</feature>
<dbReference type="STRING" id="765915.A0A1Y2H9M0"/>
<feature type="compositionally biased region" description="Basic and acidic residues" evidence="1">
    <location>
        <begin position="161"/>
        <end position="171"/>
    </location>
</feature>
<dbReference type="PANTHER" id="PTHR23082:SF0">
    <property type="entry name" value="GENERAL TRANSCRIPTION FACTOR 3C POLYPEPTIDE 3"/>
    <property type="match status" value="1"/>
</dbReference>
<dbReference type="EMBL" id="MCFL01000076">
    <property type="protein sequence ID" value="ORZ30704.1"/>
    <property type="molecule type" value="Genomic_DNA"/>
</dbReference>
<feature type="compositionally biased region" description="Acidic residues" evidence="1">
    <location>
        <begin position="178"/>
        <end position="192"/>
    </location>
</feature>
<evidence type="ECO:0000313" key="3">
    <source>
        <dbReference type="Proteomes" id="UP000193411"/>
    </source>
</evidence>
<dbReference type="OrthoDB" id="9991317at2759"/>
<evidence type="ECO:0000256" key="1">
    <source>
        <dbReference type="SAM" id="MobiDB-lite"/>
    </source>
</evidence>
<dbReference type="Gene3D" id="1.25.40.10">
    <property type="entry name" value="Tetratricopeptide repeat domain"/>
    <property type="match status" value="2"/>
</dbReference>
<protein>
    <submittedName>
        <fullName evidence="2">Uncharacterized protein</fullName>
    </submittedName>
</protein>
<accession>A0A1Y2H9M0</accession>
<gene>
    <name evidence="2" type="ORF">BCR44DRAFT_148624</name>
</gene>
<dbReference type="InterPro" id="IPR011990">
    <property type="entry name" value="TPR-like_helical_dom_sf"/>
</dbReference>
<dbReference type="SUPFAM" id="SSF48452">
    <property type="entry name" value="TPR-like"/>
    <property type="match status" value="2"/>
</dbReference>
<feature type="region of interest" description="Disordered" evidence="1">
    <location>
        <begin position="874"/>
        <end position="906"/>
    </location>
</feature>
<dbReference type="GO" id="GO:0000127">
    <property type="term" value="C:transcription factor TFIIIC complex"/>
    <property type="evidence" value="ECO:0007669"/>
    <property type="project" value="TreeGrafter"/>
</dbReference>
<feature type="non-terminal residue" evidence="2">
    <location>
        <position position="1"/>
    </location>
</feature>
<reference evidence="2 3" key="1">
    <citation type="submission" date="2016-07" db="EMBL/GenBank/DDBJ databases">
        <title>Pervasive Adenine N6-methylation of Active Genes in Fungi.</title>
        <authorList>
            <consortium name="DOE Joint Genome Institute"/>
            <person name="Mondo S.J."/>
            <person name="Dannebaum R.O."/>
            <person name="Kuo R.C."/>
            <person name="Labutti K."/>
            <person name="Haridas S."/>
            <person name="Kuo A."/>
            <person name="Salamov A."/>
            <person name="Ahrendt S.R."/>
            <person name="Lipzen A."/>
            <person name="Sullivan W."/>
            <person name="Andreopoulos W.B."/>
            <person name="Clum A."/>
            <person name="Lindquist E."/>
            <person name="Daum C."/>
            <person name="Ramamoorthy G.K."/>
            <person name="Gryganskyi A."/>
            <person name="Culley D."/>
            <person name="Magnuson J.K."/>
            <person name="James T.Y."/>
            <person name="O'Malley M.A."/>
            <person name="Stajich J.E."/>
            <person name="Spatafora J.W."/>
            <person name="Visel A."/>
            <person name="Grigoriev I.V."/>
        </authorList>
    </citation>
    <scope>NUCLEOTIDE SEQUENCE [LARGE SCALE GENOMIC DNA]</scope>
    <source>
        <strain evidence="2 3">PL171</strain>
    </source>
</reference>
<name>A0A1Y2H9M0_9FUNG</name>
<evidence type="ECO:0000313" key="2">
    <source>
        <dbReference type="EMBL" id="ORZ30704.1"/>
    </source>
</evidence>
<dbReference type="InterPro" id="IPR039340">
    <property type="entry name" value="Tfc4/TFIIIC-102/Sfc4"/>
</dbReference>
<dbReference type="GO" id="GO:0006383">
    <property type="term" value="P:transcription by RNA polymerase III"/>
    <property type="evidence" value="ECO:0007669"/>
    <property type="project" value="InterPro"/>
</dbReference>
<dbReference type="Proteomes" id="UP000193411">
    <property type="component" value="Unassembled WGS sequence"/>
</dbReference>
<sequence>MEHSNSARNSPQSKARSRSQTHGSSRLPPPPPLATALRHPAIDSATDDDGESEGDGDDNDDGDDNEDQYYEEFSDSDLLPENLDDHYDIRSSNVYQLLHTTDQHGGPGQEPNEDFEAYRKRIDSADAARLAAESTAKKPRPQSAAAEHDDVNIDNILAHLSSDDDNAHDPSDVIGASGDEDDNYSFSEDEDPTYTTSPHDDDDDDDSLDSQEEYEQEHRASLRATSGVGRRSRARARKSRSGGKGRRGGRRRNDPNASPAVQPYILAAQSAYFDHNLDAAMAACHQALFVEPKADLAYRLMGIIHESRGDMQRAMRTYMVMAHLIPKDYDIWRKVAVFARQVGGSEREMMHCYRKAMGADPKETVVPWKLIMGYEAKGQVSAKVEVYRHLLRHLPFNMLLVRDLVRIHLQRGNVRDAAQLYWDALNYHARGQFKHPWTPPTEADMHEKVIEGNDPMLERITYRKRHAREAPEGQGIDPGTGAATLDDLLDAARVLLDVKRFADLVVLVKRVVRWFQGRIDEAEAYEQQEAARELVDAAHGGETVDETELDAEYDPVAHPRPALHPDFPDGGAGLPLDFRVILGVCRLQMGQLTAGKRHFEYLASLGVSRTMAATDDGLGDGDEVPAAASAAAVTTEGMPGWSLAVHELYQLVWQAYMDAHMYSEAVPFLDAAIAGAETLVADAAAAAATSAHLGQDTETDAAVADWIDTRRPAALAAMYFARGVCLARLSEDDPQVMHVAIQSLEHALVYDQFALEPREELAALYQKVGNVQRAFQMLTDAEALIDNKQVDSVLFARRPDMRGKTRRARAKKGGEPGQEKRKRGRPKGSGRKQERVETDDDGGENDETLLSPTAALTPSVAMFPDSSSSAAAAAAATASGDVDPAQLNEPTVPAPSTEATRLSQRGSRKVALAIKEREMKLKFSKLSLVGQRFDQLDARARRDYLASAASLYETFRNTAAFYPSDRTVTFAGVDASGRIRNTKIQHARFVEESEYQVVERRMFLAPRARYNPEELAGMTKDAKLILQAKSYLGYSLDQWFDHLMLYCVALVKNFQSDLAFKVLHDVADANIFWHDNDKMVRMHIIGVSLAVAAQRPNDAAQYARWLVMNHPYTSNVYRIYAASMCSGTRDRLAFASTNCQKFFKRMLVQRFSGTIRTSMTPAEVEMYGANPLLPVKDEPERMWSAKPLLLTLYGHILSCAASYLPAITHYVRAYALSPTDPMVNFALGSAYLHRAMQRKSDNRHLQIAQGLAFMFRYAEYATHPKVLVMYNLGRAFHQIGLVPLASRYYRLALEESASEVDVEDEVRRYARYAAYNLALVYQQSNSVVLARRIMQEYLTV</sequence>
<feature type="compositionally biased region" description="Acidic residues" evidence="1">
    <location>
        <begin position="837"/>
        <end position="847"/>
    </location>
</feature>
<feature type="compositionally biased region" description="Basic residues" evidence="1">
    <location>
        <begin position="230"/>
        <end position="250"/>
    </location>
</feature>
<organism evidence="2 3">
    <name type="scientific">Catenaria anguillulae PL171</name>
    <dbReference type="NCBI Taxonomy" id="765915"/>
    <lineage>
        <taxon>Eukaryota</taxon>
        <taxon>Fungi</taxon>
        <taxon>Fungi incertae sedis</taxon>
        <taxon>Blastocladiomycota</taxon>
        <taxon>Blastocladiomycetes</taxon>
        <taxon>Blastocladiales</taxon>
        <taxon>Catenariaceae</taxon>
        <taxon>Catenaria</taxon>
    </lineage>
</organism>
<keyword evidence="3" id="KW-1185">Reference proteome</keyword>
<feature type="compositionally biased region" description="Basic residues" evidence="1">
    <location>
        <begin position="820"/>
        <end position="830"/>
    </location>
</feature>
<feature type="compositionally biased region" description="Polar residues" evidence="1">
    <location>
        <begin position="1"/>
        <end position="24"/>
    </location>
</feature>
<feature type="compositionally biased region" description="Acidic residues" evidence="1">
    <location>
        <begin position="45"/>
        <end position="75"/>
    </location>
</feature>
<feature type="region of interest" description="Disordered" evidence="1">
    <location>
        <begin position="1"/>
        <end position="87"/>
    </location>
</feature>
<comment type="caution">
    <text evidence="2">The sequence shown here is derived from an EMBL/GenBank/DDBJ whole genome shotgun (WGS) entry which is preliminary data.</text>
</comment>
<feature type="region of interest" description="Disordered" evidence="1">
    <location>
        <begin position="127"/>
        <end position="259"/>
    </location>
</feature>
<dbReference type="PANTHER" id="PTHR23082">
    <property type="entry name" value="TRANSCRIPTION INITIATION FACTOR IIIC TFIIIC , POLYPEPTIDE 3-RELATED"/>
    <property type="match status" value="1"/>
</dbReference>
<proteinExistence type="predicted"/>